<dbReference type="InterPro" id="IPR001907">
    <property type="entry name" value="ClpP"/>
</dbReference>
<dbReference type="InterPro" id="IPR029045">
    <property type="entry name" value="ClpP/crotonase-like_dom_sf"/>
</dbReference>
<comment type="similarity">
    <text evidence="1">Belongs to the peptidase S49 family.</text>
</comment>
<evidence type="ECO:0000259" key="5">
    <source>
        <dbReference type="Pfam" id="PF01343"/>
    </source>
</evidence>
<keyword evidence="2 6" id="KW-0645">Protease</keyword>
<dbReference type="Gene3D" id="3.90.226.10">
    <property type="entry name" value="2-enoyl-CoA Hydratase, Chain A, domain 1"/>
    <property type="match status" value="2"/>
</dbReference>
<dbReference type="GO" id="GO:0004252">
    <property type="term" value="F:serine-type endopeptidase activity"/>
    <property type="evidence" value="ECO:0007669"/>
    <property type="project" value="InterPro"/>
</dbReference>
<evidence type="ECO:0000256" key="2">
    <source>
        <dbReference type="ARBA" id="ARBA00022670"/>
    </source>
</evidence>
<organism evidence="6 7">
    <name type="scientific">Evansella caseinilytica</name>
    <dbReference type="NCBI Taxonomy" id="1503961"/>
    <lineage>
        <taxon>Bacteria</taxon>
        <taxon>Bacillati</taxon>
        <taxon>Bacillota</taxon>
        <taxon>Bacilli</taxon>
        <taxon>Bacillales</taxon>
        <taxon>Bacillaceae</taxon>
        <taxon>Evansella</taxon>
    </lineage>
</organism>
<dbReference type="Proteomes" id="UP000198935">
    <property type="component" value="Unassembled WGS sequence"/>
</dbReference>
<evidence type="ECO:0000256" key="3">
    <source>
        <dbReference type="ARBA" id="ARBA00022801"/>
    </source>
</evidence>
<dbReference type="AlphaFoldDB" id="A0A1H3RSL5"/>
<keyword evidence="3" id="KW-0378">Hydrolase</keyword>
<dbReference type="OrthoDB" id="9764363at2"/>
<dbReference type="PANTHER" id="PTHR42987:SF7">
    <property type="entry name" value="SIGNAL PEPTIDE PEPTIDASE SPPA-RELATED"/>
    <property type="match status" value="1"/>
</dbReference>
<dbReference type="CDD" id="cd07023">
    <property type="entry name" value="S49_Sppa_N_C"/>
    <property type="match status" value="1"/>
</dbReference>
<dbReference type="PANTHER" id="PTHR42987">
    <property type="entry name" value="PEPTIDASE S49"/>
    <property type="match status" value="1"/>
</dbReference>
<dbReference type="GO" id="GO:0004176">
    <property type="term" value="F:ATP-dependent peptidase activity"/>
    <property type="evidence" value="ECO:0007669"/>
    <property type="project" value="InterPro"/>
</dbReference>
<dbReference type="Pfam" id="PF01343">
    <property type="entry name" value="Peptidase_S49"/>
    <property type="match status" value="1"/>
</dbReference>
<sequence>MNAKRWLAVVAAIGLFLFSSAFSLVSSVINGSWQDLWQIEDTFVERVVESGNGRGKIATIYLNGVIESGYDTSSIFESAGYNHRELLHQLDYAAKDGEVYGIIIRVNTPGGGVVESSEIHDKIVEIIEEYRKPVYISMGSMAASGGYYIAAPATKIYANPQTITGSIGVIMQSINVGELASELGIESQVIKSGEYKDIMSSFREMTTEEKQILQEMIDESYEQFVDVIEAGRNNLSREDIYELADGRIYSGQQAYDAGLIDGVGHLDDVIDALLEELDRGKLDVIEYDAGFGFPSLFSLAAQRLIGGEHQLFGVTEWFQRNQGPKMMYLYTD</sequence>
<dbReference type="EMBL" id="FNPI01000009">
    <property type="protein sequence ID" value="SDZ28191.1"/>
    <property type="molecule type" value="Genomic_DNA"/>
</dbReference>
<dbReference type="GO" id="GO:0006508">
    <property type="term" value="P:proteolysis"/>
    <property type="evidence" value="ECO:0007669"/>
    <property type="project" value="UniProtKB-KW"/>
</dbReference>
<dbReference type="InterPro" id="IPR004635">
    <property type="entry name" value="Pept_S49_SppA"/>
</dbReference>
<keyword evidence="7" id="KW-1185">Reference proteome</keyword>
<evidence type="ECO:0000313" key="6">
    <source>
        <dbReference type="EMBL" id="SDZ28191.1"/>
    </source>
</evidence>
<evidence type="ECO:0000256" key="1">
    <source>
        <dbReference type="ARBA" id="ARBA00008683"/>
    </source>
</evidence>
<protein>
    <submittedName>
        <fullName evidence="6">Protease-4</fullName>
    </submittedName>
</protein>
<name>A0A1H3RSL5_9BACI</name>
<dbReference type="NCBIfam" id="TIGR00706">
    <property type="entry name" value="SppA_dom"/>
    <property type="match status" value="1"/>
</dbReference>
<dbReference type="SUPFAM" id="SSF52096">
    <property type="entry name" value="ClpP/crotonase"/>
    <property type="match status" value="1"/>
</dbReference>
<reference evidence="7" key="1">
    <citation type="submission" date="2016-10" db="EMBL/GenBank/DDBJ databases">
        <authorList>
            <person name="Varghese N."/>
            <person name="Submissions S."/>
        </authorList>
    </citation>
    <scope>NUCLEOTIDE SEQUENCE [LARGE SCALE GENOMIC DNA]</scope>
    <source>
        <strain evidence="7">SP</strain>
    </source>
</reference>
<evidence type="ECO:0000313" key="7">
    <source>
        <dbReference type="Proteomes" id="UP000198935"/>
    </source>
</evidence>
<dbReference type="InterPro" id="IPR002142">
    <property type="entry name" value="Peptidase_S49"/>
</dbReference>
<accession>A0A1H3RSL5</accession>
<dbReference type="STRING" id="1503961.SAMN05421736_1097"/>
<feature type="domain" description="Peptidase S49" evidence="5">
    <location>
        <begin position="131"/>
        <end position="275"/>
    </location>
</feature>
<proteinExistence type="inferred from homology"/>
<dbReference type="PRINTS" id="PR00127">
    <property type="entry name" value="CLPPROTEASEP"/>
</dbReference>
<gene>
    <name evidence="6" type="ORF">SAMN05421736_1097</name>
</gene>
<dbReference type="InterPro" id="IPR047272">
    <property type="entry name" value="S49_SppA_C"/>
</dbReference>
<keyword evidence="4" id="KW-0720">Serine protease</keyword>
<evidence type="ECO:0000256" key="4">
    <source>
        <dbReference type="ARBA" id="ARBA00022825"/>
    </source>
</evidence>